<protein>
    <submittedName>
        <fullName evidence="2">Predicted membrane protein</fullName>
    </submittedName>
</protein>
<feature type="transmembrane region" description="Helical" evidence="1">
    <location>
        <begin position="72"/>
        <end position="92"/>
    </location>
</feature>
<proteinExistence type="predicted"/>
<feature type="transmembrane region" description="Helical" evidence="1">
    <location>
        <begin position="201"/>
        <end position="220"/>
    </location>
</feature>
<feature type="transmembrane region" description="Helical" evidence="1">
    <location>
        <begin position="170"/>
        <end position="195"/>
    </location>
</feature>
<reference evidence="2 3" key="1">
    <citation type="submission" date="2016-10" db="EMBL/GenBank/DDBJ databases">
        <authorList>
            <person name="de Groot N.N."/>
        </authorList>
    </citation>
    <scope>NUCLEOTIDE SEQUENCE [LARGE SCALE GENOMIC DNA]</scope>
    <source>
        <strain evidence="2 3">DSM 19938</strain>
    </source>
</reference>
<keyword evidence="1" id="KW-1133">Transmembrane helix</keyword>
<keyword evidence="1" id="KW-0472">Membrane</keyword>
<gene>
    <name evidence="2" type="ORF">SAMN04487995_0223</name>
</gene>
<keyword evidence="3" id="KW-1185">Reference proteome</keyword>
<dbReference type="EMBL" id="FNXY01000001">
    <property type="protein sequence ID" value="SEI38159.1"/>
    <property type="molecule type" value="Genomic_DNA"/>
</dbReference>
<dbReference type="Pfam" id="PF10067">
    <property type="entry name" value="DUF2306"/>
    <property type="match status" value="1"/>
</dbReference>
<dbReference type="Proteomes" id="UP000199532">
    <property type="component" value="Unassembled WGS sequence"/>
</dbReference>
<feature type="transmembrane region" description="Helical" evidence="1">
    <location>
        <begin position="135"/>
        <end position="158"/>
    </location>
</feature>
<dbReference type="InterPro" id="IPR018750">
    <property type="entry name" value="DUF2306_membrane"/>
</dbReference>
<evidence type="ECO:0000256" key="1">
    <source>
        <dbReference type="SAM" id="Phobius"/>
    </source>
</evidence>
<evidence type="ECO:0000313" key="2">
    <source>
        <dbReference type="EMBL" id="SEI38159.1"/>
    </source>
</evidence>
<organism evidence="2 3">
    <name type="scientific">Dyadobacter koreensis</name>
    <dbReference type="NCBI Taxonomy" id="408657"/>
    <lineage>
        <taxon>Bacteria</taxon>
        <taxon>Pseudomonadati</taxon>
        <taxon>Bacteroidota</taxon>
        <taxon>Cytophagia</taxon>
        <taxon>Cytophagales</taxon>
        <taxon>Spirosomataceae</taxon>
        <taxon>Dyadobacter</taxon>
    </lineage>
</organism>
<sequence length="232" mass="25999">MSGATKFPLKASCKKTEAMSQNPTSLRSNKILRITLAALASIIGLYPLLYFFQSSFGLLGNKDSMLLANMLWSSAFYIHVTTGGLSLLIGWVQFNQRIRLSAAAIHRRLGKLYLLFALCSSVSSAYLALHAEGGVISATGFLCLAIVWFTTTFMGYTSIRKGRVIQHKRFMVFSYASCFAAVTLRIWLPLLIIIYGDFIKAYVLVAWLCWLPNMFVAYMLTRNINKSQNQFV</sequence>
<name>A0A1H6Q2T7_9BACT</name>
<accession>A0A1H6Q2T7</accession>
<dbReference type="AlphaFoldDB" id="A0A1H6Q2T7"/>
<evidence type="ECO:0000313" key="3">
    <source>
        <dbReference type="Proteomes" id="UP000199532"/>
    </source>
</evidence>
<feature type="transmembrane region" description="Helical" evidence="1">
    <location>
        <begin position="31"/>
        <end position="52"/>
    </location>
</feature>
<keyword evidence="1" id="KW-0812">Transmembrane</keyword>
<feature type="transmembrane region" description="Helical" evidence="1">
    <location>
        <begin position="112"/>
        <end position="129"/>
    </location>
</feature>